<proteinExistence type="predicted"/>
<organism evidence="1 2">
    <name type="scientific">Halomonas fontilapidosi</name>
    <dbReference type="NCBI Taxonomy" id="616675"/>
    <lineage>
        <taxon>Bacteria</taxon>
        <taxon>Pseudomonadati</taxon>
        <taxon>Pseudomonadota</taxon>
        <taxon>Gammaproteobacteria</taxon>
        <taxon>Oceanospirillales</taxon>
        <taxon>Halomonadaceae</taxon>
        <taxon>Halomonas</taxon>
    </lineage>
</organism>
<keyword evidence="2" id="KW-1185">Reference proteome</keyword>
<dbReference type="EMBL" id="JACHXQ010000001">
    <property type="protein sequence ID" value="MBB3182846.1"/>
    <property type="molecule type" value="Genomic_DNA"/>
</dbReference>
<evidence type="ECO:0000313" key="2">
    <source>
        <dbReference type="Proteomes" id="UP000563050"/>
    </source>
</evidence>
<dbReference type="RefSeq" id="WP_183313136.1">
    <property type="nucleotide sequence ID" value="NZ_JACHXQ010000001.1"/>
</dbReference>
<reference evidence="1 2" key="1">
    <citation type="submission" date="2020-08" db="EMBL/GenBank/DDBJ databases">
        <title>Genomic Encyclopedia of Type Strains, Phase III (KMG-III): the genomes of soil and plant-associated and newly described type strains.</title>
        <authorList>
            <person name="Whitman W."/>
        </authorList>
    </citation>
    <scope>NUCLEOTIDE SEQUENCE [LARGE SCALE GENOMIC DNA]</scope>
    <source>
        <strain evidence="1 2">CECT 7341</strain>
    </source>
</reference>
<accession>A0A7W5DH42</accession>
<evidence type="ECO:0000313" key="1">
    <source>
        <dbReference type="EMBL" id="MBB3182846.1"/>
    </source>
</evidence>
<dbReference type="AlphaFoldDB" id="A0A7W5DH42"/>
<name>A0A7W5DH42_9GAMM</name>
<comment type="caution">
    <text evidence="1">The sequence shown here is derived from an EMBL/GenBank/DDBJ whole genome shotgun (WGS) entry which is preliminary data.</text>
</comment>
<protein>
    <submittedName>
        <fullName evidence="1">Uncharacterized protein</fullName>
    </submittedName>
</protein>
<dbReference type="Proteomes" id="UP000563050">
    <property type="component" value="Unassembled WGS sequence"/>
</dbReference>
<sequence length="115" mass="13670">MKEQIDARELIRDVLPKLKATRHLVDNTLKARIEQSEDYEQRRRLIILQQEFELEMTMIKLNMDHLLTRYHDQLKAAAEGHRRFTTPILALDQSEAVAIESARNLYRRAYELHVS</sequence>
<gene>
    <name evidence="1" type="ORF">FHR95_000370</name>
</gene>